<feature type="region of interest" description="Disordered" evidence="1">
    <location>
        <begin position="1"/>
        <end position="24"/>
    </location>
</feature>
<dbReference type="EMBL" id="CACVBM020001651">
    <property type="protein sequence ID" value="CAA7056657.1"/>
    <property type="molecule type" value="Genomic_DNA"/>
</dbReference>
<feature type="compositionally biased region" description="Polar residues" evidence="1">
    <location>
        <begin position="14"/>
        <end position="24"/>
    </location>
</feature>
<dbReference type="Proteomes" id="UP000467841">
    <property type="component" value="Unassembled WGS sequence"/>
</dbReference>
<comment type="caution">
    <text evidence="2">The sequence shown here is derived from an EMBL/GenBank/DDBJ whole genome shotgun (WGS) entry which is preliminary data.</text>
</comment>
<gene>
    <name evidence="2" type="ORF">MERR_LOCUS43893</name>
</gene>
<keyword evidence="3" id="KW-1185">Reference proteome</keyword>
<evidence type="ECO:0000313" key="2">
    <source>
        <dbReference type="EMBL" id="CAA7056657.1"/>
    </source>
</evidence>
<accession>A0A6D2KPY7</accession>
<name>A0A6D2KPY7_9BRAS</name>
<proteinExistence type="predicted"/>
<reference evidence="2" key="1">
    <citation type="submission" date="2020-01" db="EMBL/GenBank/DDBJ databases">
        <authorList>
            <person name="Mishra B."/>
        </authorList>
    </citation>
    <scope>NUCLEOTIDE SEQUENCE [LARGE SCALE GENOMIC DNA]</scope>
</reference>
<feature type="region of interest" description="Disordered" evidence="1">
    <location>
        <begin position="52"/>
        <end position="75"/>
    </location>
</feature>
<dbReference type="AlphaFoldDB" id="A0A6D2KPY7"/>
<protein>
    <submittedName>
        <fullName evidence="2">Uncharacterized protein</fullName>
    </submittedName>
</protein>
<organism evidence="2 3">
    <name type="scientific">Microthlaspi erraticum</name>
    <dbReference type="NCBI Taxonomy" id="1685480"/>
    <lineage>
        <taxon>Eukaryota</taxon>
        <taxon>Viridiplantae</taxon>
        <taxon>Streptophyta</taxon>
        <taxon>Embryophyta</taxon>
        <taxon>Tracheophyta</taxon>
        <taxon>Spermatophyta</taxon>
        <taxon>Magnoliopsida</taxon>
        <taxon>eudicotyledons</taxon>
        <taxon>Gunneridae</taxon>
        <taxon>Pentapetalae</taxon>
        <taxon>rosids</taxon>
        <taxon>malvids</taxon>
        <taxon>Brassicales</taxon>
        <taxon>Brassicaceae</taxon>
        <taxon>Coluteocarpeae</taxon>
        <taxon>Microthlaspi</taxon>
    </lineage>
</organism>
<evidence type="ECO:0000256" key="1">
    <source>
        <dbReference type="SAM" id="MobiDB-lite"/>
    </source>
</evidence>
<evidence type="ECO:0000313" key="3">
    <source>
        <dbReference type="Proteomes" id="UP000467841"/>
    </source>
</evidence>
<sequence length="101" mass="10426">MSSSPPAASGEINRVNSTASTNPANVINASVVSTATVSDFFPVSKSLDSKLSQSGILDHSNSKTNSGLSPPSAETVATNGPSFTCFYRDSSGSIPLFLRKK</sequence>